<dbReference type="GO" id="GO:0016052">
    <property type="term" value="P:carbohydrate catabolic process"/>
    <property type="evidence" value="ECO:0007669"/>
    <property type="project" value="TreeGrafter"/>
</dbReference>
<dbReference type="InterPro" id="IPR018077">
    <property type="entry name" value="Glyco_hydro_fam25_subgr"/>
</dbReference>
<gene>
    <name evidence="4" type="ORF">GJ688_04770</name>
</gene>
<sequence>MQNRSDSNVLGIDVSSYQGTNIDWNQVREAGISFAYVKATEGCRTSDQCFQLNVNNSQTAGVLVGAYHYAHPEQNSAEDEAAHFLEALNSVNLNLWPVLDLESPPQKNSTLSGDYLAEWSRTFINIVSSSTGGKVILYTGKWYIDMYEVDGLSDLPLWISHYSSYPPPDFAGWAEWLIWQYTDKGTVNGISGQVDMNVVTSLEALQIYLKKKVQINGKPWMDGIVVGVDTYVVWTALKEVKTPFIYKGNGLMNVNGVDVQGVVYNGDTYLPWMCLSKNVQAVPIDGGWNFVVS</sequence>
<dbReference type="Pfam" id="PF01183">
    <property type="entry name" value="Glyco_hydro_25"/>
    <property type="match status" value="1"/>
</dbReference>
<dbReference type="RefSeq" id="WP_155475399.1">
    <property type="nucleotide sequence ID" value="NZ_WNKU01000003.1"/>
</dbReference>
<dbReference type="OrthoDB" id="9765879at2"/>
<accession>A0A6I3SHJ3</accession>
<evidence type="ECO:0000313" key="5">
    <source>
        <dbReference type="Proteomes" id="UP000430670"/>
    </source>
</evidence>
<dbReference type="EMBL" id="WNKU01000003">
    <property type="protein sequence ID" value="MTV48296.1"/>
    <property type="molecule type" value="Genomic_DNA"/>
</dbReference>
<dbReference type="AlphaFoldDB" id="A0A6I3SHJ3"/>
<dbReference type="InterPro" id="IPR017853">
    <property type="entry name" value="GH"/>
</dbReference>
<dbReference type="GO" id="GO:0003796">
    <property type="term" value="F:lysozyme activity"/>
    <property type="evidence" value="ECO:0007669"/>
    <property type="project" value="InterPro"/>
</dbReference>
<keyword evidence="2" id="KW-0378">Hydrolase</keyword>
<evidence type="ECO:0000256" key="2">
    <source>
        <dbReference type="ARBA" id="ARBA00022801"/>
    </source>
</evidence>
<name>A0A6I3SHJ3_HELMO</name>
<evidence type="ECO:0000256" key="3">
    <source>
        <dbReference type="ARBA" id="ARBA00023295"/>
    </source>
</evidence>
<keyword evidence="3" id="KW-0326">Glycosidase</keyword>
<dbReference type="PANTHER" id="PTHR34135:SF2">
    <property type="entry name" value="LYSOZYME"/>
    <property type="match status" value="1"/>
</dbReference>
<dbReference type="PROSITE" id="PS51904">
    <property type="entry name" value="GLYCOSYL_HYDROL_F25_2"/>
    <property type="match status" value="1"/>
</dbReference>
<proteinExistence type="inferred from homology"/>
<evidence type="ECO:0000313" key="4">
    <source>
        <dbReference type="EMBL" id="MTV48296.1"/>
    </source>
</evidence>
<dbReference type="CDD" id="cd00599">
    <property type="entry name" value="GH25_muramidase"/>
    <property type="match status" value="1"/>
</dbReference>
<dbReference type="Proteomes" id="UP000430670">
    <property type="component" value="Unassembled WGS sequence"/>
</dbReference>
<dbReference type="SUPFAM" id="SSF51445">
    <property type="entry name" value="(Trans)glycosidases"/>
    <property type="match status" value="1"/>
</dbReference>
<dbReference type="SMART" id="SM00641">
    <property type="entry name" value="Glyco_25"/>
    <property type="match status" value="1"/>
</dbReference>
<dbReference type="InterPro" id="IPR002053">
    <property type="entry name" value="Glyco_hydro_25"/>
</dbReference>
<comment type="similarity">
    <text evidence="1">Belongs to the glycosyl hydrolase 25 family.</text>
</comment>
<dbReference type="PANTHER" id="PTHR34135">
    <property type="entry name" value="LYSOZYME"/>
    <property type="match status" value="1"/>
</dbReference>
<reference evidence="4 5" key="1">
    <citation type="submission" date="2019-11" db="EMBL/GenBank/DDBJ databases">
        <title>Whole-genome sequence of a the green, strictly anaerobic photosynthetic bacterium Heliobacillus mobilis DSM 6151.</title>
        <authorList>
            <person name="Kyndt J.A."/>
            <person name="Meyer T.E."/>
        </authorList>
    </citation>
    <scope>NUCLEOTIDE SEQUENCE [LARGE SCALE GENOMIC DNA]</scope>
    <source>
        <strain evidence="4 5">DSM 6151</strain>
    </source>
</reference>
<evidence type="ECO:0000256" key="1">
    <source>
        <dbReference type="ARBA" id="ARBA00010646"/>
    </source>
</evidence>
<organism evidence="4 5">
    <name type="scientific">Heliobacterium mobile</name>
    <name type="common">Heliobacillus mobilis</name>
    <dbReference type="NCBI Taxonomy" id="28064"/>
    <lineage>
        <taxon>Bacteria</taxon>
        <taxon>Bacillati</taxon>
        <taxon>Bacillota</taxon>
        <taxon>Clostridia</taxon>
        <taxon>Eubacteriales</taxon>
        <taxon>Heliobacteriaceae</taxon>
        <taxon>Heliobacterium</taxon>
    </lineage>
</organism>
<comment type="caution">
    <text evidence="4">The sequence shown here is derived from an EMBL/GenBank/DDBJ whole genome shotgun (WGS) entry which is preliminary data.</text>
</comment>
<evidence type="ECO:0008006" key="6">
    <source>
        <dbReference type="Google" id="ProtNLM"/>
    </source>
</evidence>
<keyword evidence="5" id="KW-1185">Reference proteome</keyword>
<protein>
    <recommendedName>
        <fullName evidence="6">Lysozyme</fullName>
    </recommendedName>
</protein>
<dbReference type="GO" id="GO:0009253">
    <property type="term" value="P:peptidoglycan catabolic process"/>
    <property type="evidence" value="ECO:0007669"/>
    <property type="project" value="InterPro"/>
</dbReference>
<dbReference type="GO" id="GO:0016998">
    <property type="term" value="P:cell wall macromolecule catabolic process"/>
    <property type="evidence" value="ECO:0007669"/>
    <property type="project" value="InterPro"/>
</dbReference>
<dbReference type="Gene3D" id="3.20.20.80">
    <property type="entry name" value="Glycosidases"/>
    <property type="match status" value="1"/>
</dbReference>